<protein>
    <submittedName>
        <fullName evidence="3">Helix-turn-helix domain-containing protein</fullName>
    </submittedName>
</protein>
<dbReference type="NCBIfam" id="TIGR01764">
    <property type="entry name" value="excise"/>
    <property type="match status" value="1"/>
</dbReference>
<reference evidence="3" key="2">
    <citation type="submission" date="2020-01" db="EMBL/GenBank/DDBJ databases">
        <authorList>
            <person name="Campanaro S."/>
        </authorList>
    </citation>
    <scope>NUCLEOTIDE SEQUENCE</scope>
    <source>
        <strain evidence="3">AS06rmzACSIP_7</strain>
    </source>
</reference>
<evidence type="ECO:0000313" key="3">
    <source>
        <dbReference type="EMBL" id="NLW35212.1"/>
    </source>
</evidence>
<feature type="compositionally biased region" description="Basic and acidic residues" evidence="1">
    <location>
        <begin position="96"/>
        <end position="108"/>
    </location>
</feature>
<gene>
    <name evidence="3" type="ORF">GXY80_06990</name>
</gene>
<dbReference type="InterPro" id="IPR041657">
    <property type="entry name" value="HTH_17"/>
</dbReference>
<sequence length="108" mass="12116">MSDEGIREYLTIQQVADYLSIKTSSLYSKIAEIPHYRIGRLLRFRKGEIDAWIATKKESASQTKTRSCKRNAPVVDKIVRRAIDAAKGTGYNSSGKSDHSIKGLGKER</sequence>
<evidence type="ECO:0000313" key="4">
    <source>
        <dbReference type="Proteomes" id="UP000777265"/>
    </source>
</evidence>
<proteinExistence type="predicted"/>
<dbReference type="GO" id="GO:0003677">
    <property type="term" value="F:DNA binding"/>
    <property type="evidence" value="ECO:0007669"/>
    <property type="project" value="InterPro"/>
</dbReference>
<evidence type="ECO:0000256" key="1">
    <source>
        <dbReference type="SAM" id="MobiDB-lite"/>
    </source>
</evidence>
<organism evidence="3 4">
    <name type="scientific">Syntrophorhabdus aromaticivorans</name>
    <dbReference type="NCBI Taxonomy" id="328301"/>
    <lineage>
        <taxon>Bacteria</taxon>
        <taxon>Pseudomonadati</taxon>
        <taxon>Thermodesulfobacteriota</taxon>
        <taxon>Syntrophorhabdia</taxon>
        <taxon>Syntrophorhabdales</taxon>
        <taxon>Syntrophorhabdaceae</taxon>
        <taxon>Syntrophorhabdus</taxon>
    </lineage>
</organism>
<dbReference type="AlphaFoldDB" id="A0A971M4I5"/>
<name>A0A971M4I5_9BACT</name>
<dbReference type="EMBL" id="JAAYEE010000115">
    <property type="protein sequence ID" value="NLW35212.1"/>
    <property type="molecule type" value="Genomic_DNA"/>
</dbReference>
<reference evidence="3" key="1">
    <citation type="journal article" date="2020" name="Biotechnol. Biofuels">
        <title>New insights from the biogas microbiome by comprehensive genome-resolved metagenomics of nearly 1600 species originating from multiple anaerobic digesters.</title>
        <authorList>
            <person name="Campanaro S."/>
            <person name="Treu L."/>
            <person name="Rodriguez-R L.M."/>
            <person name="Kovalovszki A."/>
            <person name="Ziels R.M."/>
            <person name="Maus I."/>
            <person name="Zhu X."/>
            <person name="Kougias P.G."/>
            <person name="Basile A."/>
            <person name="Luo G."/>
            <person name="Schluter A."/>
            <person name="Konstantinidis K.T."/>
            <person name="Angelidaki I."/>
        </authorList>
    </citation>
    <scope>NUCLEOTIDE SEQUENCE</scope>
    <source>
        <strain evidence="3">AS06rmzACSIP_7</strain>
    </source>
</reference>
<comment type="caution">
    <text evidence="3">The sequence shown here is derived from an EMBL/GenBank/DDBJ whole genome shotgun (WGS) entry which is preliminary data.</text>
</comment>
<dbReference type="InterPro" id="IPR010093">
    <property type="entry name" value="SinI_DNA-bd"/>
</dbReference>
<accession>A0A971M4I5</accession>
<dbReference type="Proteomes" id="UP000777265">
    <property type="component" value="Unassembled WGS sequence"/>
</dbReference>
<dbReference type="Pfam" id="PF12728">
    <property type="entry name" value="HTH_17"/>
    <property type="match status" value="1"/>
</dbReference>
<feature type="region of interest" description="Disordered" evidence="1">
    <location>
        <begin position="88"/>
        <end position="108"/>
    </location>
</feature>
<evidence type="ECO:0000259" key="2">
    <source>
        <dbReference type="Pfam" id="PF12728"/>
    </source>
</evidence>
<feature type="domain" description="Helix-turn-helix" evidence="2">
    <location>
        <begin position="9"/>
        <end position="56"/>
    </location>
</feature>